<dbReference type="GO" id="GO:0010961">
    <property type="term" value="P:intracellular magnesium ion homeostasis"/>
    <property type="evidence" value="ECO:0007669"/>
    <property type="project" value="TreeGrafter"/>
</dbReference>
<dbReference type="Pfam" id="PF01544">
    <property type="entry name" value="CorA"/>
    <property type="match status" value="1"/>
</dbReference>
<dbReference type="InterPro" id="IPR045861">
    <property type="entry name" value="CorA_cytoplasmic_dom"/>
</dbReference>
<evidence type="ECO:0000256" key="6">
    <source>
        <dbReference type="SAM" id="Phobius"/>
    </source>
</evidence>
<keyword evidence="3 6" id="KW-0812">Transmembrane</keyword>
<dbReference type="GO" id="GO:0015095">
    <property type="term" value="F:magnesium ion transmembrane transporter activity"/>
    <property type="evidence" value="ECO:0007669"/>
    <property type="project" value="InterPro"/>
</dbReference>
<dbReference type="AlphaFoldDB" id="A0A9W6T433"/>
<reference evidence="7" key="1">
    <citation type="submission" date="2023-04" db="EMBL/GenBank/DDBJ databases">
        <title>Candida boidinii NBRC 10035.</title>
        <authorList>
            <person name="Ichikawa N."/>
            <person name="Sato H."/>
            <person name="Tonouchi N."/>
        </authorList>
    </citation>
    <scope>NUCLEOTIDE SEQUENCE</scope>
    <source>
        <strain evidence="7">NBRC 10035</strain>
    </source>
</reference>
<dbReference type="CDD" id="cd12829">
    <property type="entry name" value="Alr1p-like"/>
    <property type="match status" value="1"/>
</dbReference>
<comment type="similarity">
    <text evidence="2">Belongs to the CorA metal ion transporter (MIT) (TC 1.A.35) family.</text>
</comment>
<feature type="transmembrane region" description="Helical" evidence="6">
    <location>
        <begin position="505"/>
        <end position="528"/>
    </location>
</feature>
<name>A0A9W6T433_CANBO</name>
<dbReference type="GO" id="GO:0005886">
    <property type="term" value="C:plasma membrane"/>
    <property type="evidence" value="ECO:0007669"/>
    <property type="project" value="TreeGrafter"/>
</dbReference>
<dbReference type="PANTHER" id="PTHR21535">
    <property type="entry name" value="MAGNESIUM AND COBALT TRANSPORT PROTEIN/MITOCHONDRIAL IMPORT INNER MEMBRANE TRANSLOCASE SUBUNIT TIM8"/>
    <property type="match status" value="1"/>
</dbReference>
<dbReference type="Gene3D" id="1.20.58.340">
    <property type="entry name" value="Magnesium transport protein CorA, transmembrane region"/>
    <property type="match status" value="2"/>
</dbReference>
<dbReference type="FunFam" id="1.20.58.340:FF:000016">
    <property type="entry name" value="Magnesium transporter ALR1"/>
    <property type="match status" value="1"/>
</dbReference>
<dbReference type="PANTHER" id="PTHR21535:SF55">
    <property type="entry name" value="MAGNESIUM TRANSPORTER ALR1-RELATED"/>
    <property type="match status" value="1"/>
</dbReference>
<organism evidence="7 8">
    <name type="scientific">Candida boidinii</name>
    <name type="common">Yeast</name>
    <dbReference type="NCBI Taxonomy" id="5477"/>
    <lineage>
        <taxon>Eukaryota</taxon>
        <taxon>Fungi</taxon>
        <taxon>Dikarya</taxon>
        <taxon>Ascomycota</taxon>
        <taxon>Saccharomycotina</taxon>
        <taxon>Pichiomycetes</taxon>
        <taxon>Pichiales</taxon>
        <taxon>Pichiaceae</taxon>
        <taxon>Ogataea</taxon>
        <taxon>Ogataea/Candida clade</taxon>
    </lineage>
</organism>
<dbReference type="InterPro" id="IPR002523">
    <property type="entry name" value="MgTranspt_CorA/ZnTranspt_ZntB"/>
</dbReference>
<gene>
    <name evidence="7" type="ORF">Cboi02_000459900</name>
</gene>
<comment type="caution">
    <text evidence="7">The sequence shown here is derived from an EMBL/GenBank/DDBJ whole genome shotgun (WGS) entry which is preliminary data.</text>
</comment>
<evidence type="ECO:0000256" key="4">
    <source>
        <dbReference type="ARBA" id="ARBA00022989"/>
    </source>
</evidence>
<dbReference type="SUPFAM" id="SSF143865">
    <property type="entry name" value="CorA soluble domain-like"/>
    <property type="match status" value="1"/>
</dbReference>
<sequence>MVSHGSRISQETEEDVCFPMLPEHVRVNGIDFDEIDEFIEEQREENEVLSKRERDIELSNINNTNTNTKTNKSTLRYTPKNLLFNNNNNHKIATIEKENVEGIFGYNKNAEISSDLSSSNSVIGSESIGVTFGNEKINKIENGSNDNNTTTTNVLNESTTTSDSIHNQNQFQNTYTPPDRFSFFLSNNEDTFHAPDIPSLIAPGKKFETLFEEGETWWLDCTCPTDSEMRMLTRAFGIHPLTAEDIRMQEAREKVELFKNYYFVSFHTFETDSESEDFLEPINVYIVVFRQGILTFHFAPIDHPANVRRRVRQLRDYVDVSSDWLCYALIDDITDGFAPIIQAIEYEADSIEDSVFDTRNTDIGGMLHRIGQSRRKVMTVMRLLSGKADVIKMFAKRCQDEALRSQVPNMASQPRGDIALYLGDIQDHIITMFQSLLSYEKIFSRSHSNYLAQLQVESFYSNNQVTDLLSKVTLLGTILVPLNIVTGMFGMNVRVPGEGVENTNWWFGIMGFLIFLVLIAVFGSNLYLKWVLSTPSGFGSNNEGSKSLRSFAFGRKKQNVSRSSGKSMASLPTKYTRYGDW</sequence>
<comment type="subcellular location">
    <subcellularLocation>
        <location evidence="1">Membrane</location>
        <topology evidence="1">Multi-pass membrane protein</topology>
    </subcellularLocation>
</comment>
<evidence type="ECO:0000313" key="8">
    <source>
        <dbReference type="Proteomes" id="UP001165120"/>
    </source>
</evidence>
<evidence type="ECO:0000256" key="1">
    <source>
        <dbReference type="ARBA" id="ARBA00004141"/>
    </source>
</evidence>
<protein>
    <submittedName>
        <fullName evidence="7">Unnamed protein product</fullName>
    </submittedName>
</protein>
<evidence type="ECO:0000256" key="2">
    <source>
        <dbReference type="ARBA" id="ARBA00009765"/>
    </source>
</evidence>
<keyword evidence="5 6" id="KW-0472">Membrane</keyword>
<dbReference type="InterPro" id="IPR045863">
    <property type="entry name" value="CorA_TM1_TM2"/>
</dbReference>
<feature type="transmembrane region" description="Helical" evidence="6">
    <location>
        <begin position="472"/>
        <end position="493"/>
    </location>
</feature>
<dbReference type="Gene3D" id="3.30.460.20">
    <property type="entry name" value="CorA soluble domain-like"/>
    <property type="match status" value="1"/>
</dbReference>
<dbReference type="SUPFAM" id="SSF144083">
    <property type="entry name" value="Magnesium transport protein CorA, transmembrane region"/>
    <property type="match status" value="1"/>
</dbReference>
<keyword evidence="8" id="KW-1185">Reference proteome</keyword>
<dbReference type="InterPro" id="IPR044089">
    <property type="entry name" value="Alr1-like"/>
</dbReference>
<evidence type="ECO:0000256" key="3">
    <source>
        <dbReference type="ARBA" id="ARBA00022692"/>
    </source>
</evidence>
<accession>A0A9W6T433</accession>
<dbReference type="EMBL" id="BSXN01001915">
    <property type="protein sequence ID" value="GME74974.1"/>
    <property type="molecule type" value="Genomic_DNA"/>
</dbReference>
<evidence type="ECO:0000313" key="7">
    <source>
        <dbReference type="EMBL" id="GME74974.1"/>
    </source>
</evidence>
<proteinExistence type="inferred from homology"/>
<dbReference type="Proteomes" id="UP001165120">
    <property type="component" value="Unassembled WGS sequence"/>
</dbReference>
<keyword evidence="4 6" id="KW-1133">Transmembrane helix</keyword>
<evidence type="ECO:0000256" key="5">
    <source>
        <dbReference type="ARBA" id="ARBA00023136"/>
    </source>
</evidence>